<proteinExistence type="predicted"/>
<dbReference type="EMBL" id="CAJNOH010001915">
    <property type="protein sequence ID" value="CAF1260103.1"/>
    <property type="molecule type" value="Genomic_DNA"/>
</dbReference>
<dbReference type="Proteomes" id="UP000663870">
    <property type="component" value="Unassembled WGS sequence"/>
</dbReference>
<feature type="non-terminal residue" evidence="2">
    <location>
        <position position="92"/>
    </location>
</feature>
<evidence type="ECO:0000313" key="3">
    <source>
        <dbReference type="Proteomes" id="UP000663870"/>
    </source>
</evidence>
<dbReference type="Proteomes" id="UP000663854">
    <property type="component" value="Unassembled WGS sequence"/>
</dbReference>
<sequence length="92" mass="10948">MVNIDNNKFYFDLKNYFIRFVPNEDNLDIINGDDKSNLTINPISRNIRHALEYCVNDLRRDRNKTIERLLNEKNVNDIFCSIAQLLLSNDDR</sequence>
<dbReference type="EMBL" id="CAJNOL010002658">
    <property type="protein sequence ID" value="CAF1519989.1"/>
    <property type="molecule type" value="Genomic_DNA"/>
</dbReference>
<reference evidence="2" key="1">
    <citation type="submission" date="2021-02" db="EMBL/GenBank/DDBJ databases">
        <authorList>
            <person name="Nowell W R."/>
        </authorList>
    </citation>
    <scope>NUCLEOTIDE SEQUENCE</scope>
</reference>
<comment type="caution">
    <text evidence="2">The sequence shown here is derived from an EMBL/GenBank/DDBJ whole genome shotgun (WGS) entry which is preliminary data.</text>
</comment>
<dbReference type="AlphaFoldDB" id="A0A815UPH1"/>
<evidence type="ECO:0000313" key="2">
    <source>
        <dbReference type="EMBL" id="CAF1519989.1"/>
    </source>
</evidence>
<gene>
    <name evidence="2" type="ORF">JXQ802_LOCUS41521</name>
    <name evidence="1" type="ORF">PYM288_LOCUS27831</name>
</gene>
<name>A0A815UPH1_9BILA</name>
<organism evidence="2 3">
    <name type="scientific">Rotaria sordida</name>
    <dbReference type="NCBI Taxonomy" id="392033"/>
    <lineage>
        <taxon>Eukaryota</taxon>
        <taxon>Metazoa</taxon>
        <taxon>Spiralia</taxon>
        <taxon>Gnathifera</taxon>
        <taxon>Rotifera</taxon>
        <taxon>Eurotatoria</taxon>
        <taxon>Bdelloidea</taxon>
        <taxon>Philodinida</taxon>
        <taxon>Philodinidae</taxon>
        <taxon>Rotaria</taxon>
    </lineage>
</organism>
<evidence type="ECO:0000313" key="1">
    <source>
        <dbReference type="EMBL" id="CAF1260103.1"/>
    </source>
</evidence>
<protein>
    <submittedName>
        <fullName evidence="2">Uncharacterized protein</fullName>
    </submittedName>
</protein>
<accession>A0A815UPH1</accession>
<keyword evidence="3" id="KW-1185">Reference proteome</keyword>